<keyword evidence="5" id="KW-0808">Transferase</keyword>
<keyword evidence="11" id="KW-0902">Two-component regulatory system</keyword>
<keyword evidence="10 13" id="KW-1133">Transmembrane helix</keyword>
<evidence type="ECO:0000256" key="10">
    <source>
        <dbReference type="ARBA" id="ARBA00022989"/>
    </source>
</evidence>
<dbReference type="InterPro" id="IPR035965">
    <property type="entry name" value="PAS-like_dom_sf"/>
</dbReference>
<organism evidence="17 18">
    <name type="scientific">Lautropia dentalis</name>
    <dbReference type="NCBI Taxonomy" id="2490857"/>
    <lineage>
        <taxon>Bacteria</taxon>
        <taxon>Pseudomonadati</taxon>
        <taxon>Pseudomonadota</taxon>
        <taxon>Betaproteobacteria</taxon>
        <taxon>Burkholderiales</taxon>
        <taxon>Burkholderiaceae</taxon>
        <taxon>Lautropia</taxon>
    </lineage>
</organism>
<dbReference type="CDD" id="cd06225">
    <property type="entry name" value="HAMP"/>
    <property type="match status" value="1"/>
</dbReference>
<dbReference type="Pfam" id="PF13188">
    <property type="entry name" value="PAS_8"/>
    <property type="match status" value="1"/>
</dbReference>
<dbReference type="Gene3D" id="3.30.565.10">
    <property type="entry name" value="Histidine kinase-like ATPase, C-terminal domain"/>
    <property type="match status" value="1"/>
</dbReference>
<comment type="caution">
    <text evidence="17">The sequence shown here is derived from an EMBL/GenBank/DDBJ whole genome shotgun (WGS) entry which is preliminary data.</text>
</comment>
<name>A0A426FMM8_9BURK</name>
<dbReference type="GO" id="GO:0000156">
    <property type="term" value="F:phosphorelay response regulator activity"/>
    <property type="evidence" value="ECO:0007669"/>
    <property type="project" value="TreeGrafter"/>
</dbReference>
<keyword evidence="8" id="KW-0418">Kinase</keyword>
<dbReference type="InterPro" id="IPR003660">
    <property type="entry name" value="HAMP_dom"/>
</dbReference>
<evidence type="ECO:0000256" key="8">
    <source>
        <dbReference type="ARBA" id="ARBA00022777"/>
    </source>
</evidence>
<feature type="transmembrane region" description="Helical" evidence="13">
    <location>
        <begin position="53"/>
        <end position="75"/>
    </location>
</feature>
<evidence type="ECO:0000313" key="17">
    <source>
        <dbReference type="EMBL" id="RRN43778.1"/>
    </source>
</evidence>
<keyword evidence="18" id="KW-1185">Reference proteome</keyword>
<dbReference type="GO" id="GO:0007234">
    <property type="term" value="P:osmosensory signaling via phosphorelay pathway"/>
    <property type="evidence" value="ECO:0007669"/>
    <property type="project" value="TreeGrafter"/>
</dbReference>
<dbReference type="InterPro" id="IPR036890">
    <property type="entry name" value="HATPase_C_sf"/>
</dbReference>
<dbReference type="SUPFAM" id="SSF158472">
    <property type="entry name" value="HAMP domain-like"/>
    <property type="match status" value="1"/>
</dbReference>
<proteinExistence type="predicted"/>
<dbReference type="Gene3D" id="6.10.340.10">
    <property type="match status" value="1"/>
</dbReference>
<sequence length="786" mass="85717">MERPDLRRTDPTDTRSVSRVLRLALVLSVAFAAVLLSLLALASSNNNMFQQHYGLLLWLNIGVAVALAVLAVELARRLAQRFRQGLFGTRLMTRLAAAFVLMTVIPVTLIYLIAIQFLERSIESWFDVPMERALDSGLSLGRATLDSMLLDVVSKGRLAASDLNGLTALKQAENLDWVRERFGISEAVILGGNGRIIQSSGGRYATLIPDMPSPTVLRQARLAHHYAAIEGSDLREEEGDGTGTVTIPSLRMRVMVPIVATDVREEVRFLQFVQPVPSALARNAEAVQGGFRDYQELSLSRRGLKRIFRVTLTVTLLLTVFSAIAAAFLLAGWMTGPLSMLEAGTRAVAEGDFRPVKDYIGRDELGALTQSFNAMIRQLEEARSQVVRTRLGLEQANARLASVLANLSAGVIVFDRGFRVTMANHGAEKILGIEVGQALGQQLSAMGGLGEFEADIARAFGEALDSDSRTWQRQIVMGAEPESGQVERSSRGKTLLVRGALLPEVDGDHVLVIDDITDVVSAQRSIAWGEVARRLAHEIKNPLTPIRLAAERLQLKLEGSLAGGEKDLLVRNTRNIVTQVDALRVMIDEFRDYARLPAARLEPLDLNELLTEVLGFYTDMDHTLRVVSKLSPDIPQIMGDQGQLRQVFHNLLKNASEATEKQPSRIIEVSTDLLHSAAGQISGVRLGVRDNGPGFPPGLLSRVFEPYVSQKAKGTGLGLAIVKKIVQEHGGTIEVGNHQDQNLSHNDNIAALPASDTEQSVSGAYIHIAFAKLVKKADNFGDAQTT</sequence>
<dbReference type="SUPFAM" id="SSF55874">
    <property type="entry name" value="ATPase domain of HSP90 chaperone/DNA topoisomerase II/histidine kinase"/>
    <property type="match status" value="1"/>
</dbReference>
<dbReference type="GO" id="GO:0030295">
    <property type="term" value="F:protein kinase activator activity"/>
    <property type="evidence" value="ECO:0007669"/>
    <property type="project" value="TreeGrafter"/>
</dbReference>
<dbReference type="SMART" id="SM00304">
    <property type="entry name" value="HAMP"/>
    <property type="match status" value="1"/>
</dbReference>
<feature type="transmembrane region" description="Helical" evidence="13">
    <location>
        <begin position="20"/>
        <end position="41"/>
    </location>
</feature>
<dbReference type="PROSITE" id="PS50109">
    <property type="entry name" value="HIS_KIN"/>
    <property type="match status" value="1"/>
</dbReference>
<dbReference type="SUPFAM" id="SSF47384">
    <property type="entry name" value="Homodimeric domain of signal transducing histidine kinase"/>
    <property type="match status" value="1"/>
</dbReference>
<feature type="transmembrane region" description="Helical" evidence="13">
    <location>
        <begin position="95"/>
        <end position="114"/>
    </location>
</feature>
<dbReference type="Proteomes" id="UP000270261">
    <property type="component" value="Unassembled WGS sequence"/>
</dbReference>
<dbReference type="SUPFAM" id="SSF55785">
    <property type="entry name" value="PYP-like sensor domain (PAS domain)"/>
    <property type="match status" value="1"/>
</dbReference>
<evidence type="ECO:0000256" key="12">
    <source>
        <dbReference type="ARBA" id="ARBA00023136"/>
    </source>
</evidence>
<accession>A0A426FMM8</accession>
<evidence type="ECO:0000256" key="6">
    <source>
        <dbReference type="ARBA" id="ARBA00022692"/>
    </source>
</evidence>
<protein>
    <recommendedName>
        <fullName evidence="3">histidine kinase</fullName>
        <ecNumber evidence="3">2.7.13.3</ecNumber>
    </recommendedName>
</protein>
<feature type="domain" description="PAS" evidence="15">
    <location>
        <begin position="396"/>
        <end position="443"/>
    </location>
</feature>
<dbReference type="RefSeq" id="WP_125095981.1">
    <property type="nucleotide sequence ID" value="NZ_RRUE01000002.1"/>
</dbReference>
<evidence type="ECO:0000256" key="2">
    <source>
        <dbReference type="ARBA" id="ARBA00004141"/>
    </source>
</evidence>
<keyword evidence="9" id="KW-0067">ATP-binding</keyword>
<dbReference type="PIRSF" id="PIRSF037532">
    <property type="entry name" value="STHK_NtrY"/>
    <property type="match status" value="1"/>
</dbReference>
<evidence type="ECO:0000259" key="14">
    <source>
        <dbReference type="PROSITE" id="PS50109"/>
    </source>
</evidence>
<dbReference type="CDD" id="cd00082">
    <property type="entry name" value="HisKA"/>
    <property type="match status" value="1"/>
</dbReference>
<dbReference type="InterPro" id="IPR000014">
    <property type="entry name" value="PAS"/>
</dbReference>
<evidence type="ECO:0000259" key="15">
    <source>
        <dbReference type="PROSITE" id="PS50112"/>
    </source>
</evidence>
<dbReference type="PROSITE" id="PS50112">
    <property type="entry name" value="PAS"/>
    <property type="match status" value="1"/>
</dbReference>
<dbReference type="InterPro" id="IPR003594">
    <property type="entry name" value="HATPase_dom"/>
</dbReference>
<keyword evidence="6 13" id="KW-0812">Transmembrane</keyword>
<feature type="domain" description="Histidine kinase" evidence="14">
    <location>
        <begin position="534"/>
        <end position="756"/>
    </location>
</feature>
<gene>
    <name evidence="17" type="ORF">EHV23_10195</name>
</gene>
<comment type="catalytic activity">
    <reaction evidence="1">
        <text>ATP + protein L-histidine = ADP + protein N-phospho-L-histidine.</text>
        <dbReference type="EC" id="2.7.13.3"/>
    </reaction>
</comment>
<dbReference type="InterPro" id="IPR005467">
    <property type="entry name" value="His_kinase_dom"/>
</dbReference>
<dbReference type="Pfam" id="PF00672">
    <property type="entry name" value="HAMP"/>
    <property type="match status" value="1"/>
</dbReference>
<dbReference type="EC" id="2.7.13.3" evidence="3"/>
<dbReference type="Gene3D" id="1.10.287.130">
    <property type="match status" value="1"/>
</dbReference>
<dbReference type="InterPro" id="IPR017232">
    <property type="entry name" value="NtrY"/>
</dbReference>
<dbReference type="PRINTS" id="PR00344">
    <property type="entry name" value="BCTRLSENSOR"/>
</dbReference>
<evidence type="ECO:0000256" key="11">
    <source>
        <dbReference type="ARBA" id="ARBA00023012"/>
    </source>
</evidence>
<dbReference type="SMART" id="SM00387">
    <property type="entry name" value="HATPase_c"/>
    <property type="match status" value="1"/>
</dbReference>
<dbReference type="InterPro" id="IPR050351">
    <property type="entry name" value="BphY/WalK/GraS-like"/>
</dbReference>
<dbReference type="PANTHER" id="PTHR42878:SF7">
    <property type="entry name" value="SENSOR HISTIDINE KINASE GLRK"/>
    <property type="match status" value="1"/>
</dbReference>
<keyword evidence="4" id="KW-0597">Phosphoprotein</keyword>
<reference evidence="17 18" key="1">
    <citation type="submission" date="2018-11" db="EMBL/GenBank/DDBJ databases">
        <title>Genome sequencing of Lautropia sp. KCOM 2505 (= ChDC F240).</title>
        <authorList>
            <person name="Kook J.-K."/>
            <person name="Park S.-N."/>
            <person name="Lim Y.K."/>
        </authorList>
    </citation>
    <scope>NUCLEOTIDE SEQUENCE [LARGE SCALE GENOMIC DNA]</scope>
    <source>
        <strain evidence="17 18">KCOM 2505</strain>
    </source>
</reference>
<dbReference type="GO" id="GO:0000155">
    <property type="term" value="F:phosphorelay sensor kinase activity"/>
    <property type="evidence" value="ECO:0007669"/>
    <property type="project" value="InterPro"/>
</dbReference>
<dbReference type="InterPro" id="IPR036097">
    <property type="entry name" value="HisK_dim/P_sf"/>
</dbReference>
<dbReference type="PROSITE" id="PS50885">
    <property type="entry name" value="HAMP"/>
    <property type="match status" value="1"/>
</dbReference>
<evidence type="ECO:0000256" key="5">
    <source>
        <dbReference type="ARBA" id="ARBA00022679"/>
    </source>
</evidence>
<dbReference type="Pfam" id="PF00512">
    <property type="entry name" value="HisKA"/>
    <property type="match status" value="1"/>
</dbReference>
<dbReference type="InterPro" id="IPR004358">
    <property type="entry name" value="Sig_transdc_His_kin-like_C"/>
</dbReference>
<feature type="domain" description="HAMP" evidence="16">
    <location>
        <begin position="332"/>
        <end position="384"/>
    </location>
</feature>
<evidence type="ECO:0000256" key="1">
    <source>
        <dbReference type="ARBA" id="ARBA00000085"/>
    </source>
</evidence>
<dbReference type="InterPro" id="IPR003661">
    <property type="entry name" value="HisK_dim/P_dom"/>
</dbReference>
<keyword evidence="12 13" id="KW-0472">Membrane</keyword>
<dbReference type="SMART" id="SM00091">
    <property type="entry name" value="PAS"/>
    <property type="match status" value="1"/>
</dbReference>
<dbReference type="AlphaFoldDB" id="A0A426FMM8"/>
<evidence type="ECO:0000256" key="13">
    <source>
        <dbReference type="SAM" id="Phobius"/>
    </source>
</evidence>
<dbReference type="GO" id="GO:0016020">
    <property type="term" value="C:membrane"/>
    <property type="evidence" value="ECO:0007669"/>
    <property type="project" value="UniProtKB-SubCell"/>
</dbReference>
<dbReference type="EMBL" id="RRUE01000002">
    <property type="protein sequence ID" value="RRN43778.1"/>
    <property type="molecule type" value="Genomic_DNA"/>
</dbReference>
<dbReference type="Gene3D" id="3.30.450.20">
    <property type="entry name" value="PAS domain"/>
    <property type="match status" value="1"/>
</dbReference>
<comment type="subcellular location">
    <subcellularLocation>
        <location evidence="2">Membrane</location>
        <topology evidence="2">Multi-pass membrane protein</topology>
    </subcellularLocation>
</comment>
<evidence type="ECO:0000256" key="4">
    <source>
        <dbReference type="ARBA" id="ARBA00022553"/>
    </source>
</evidence>
<evidence type="ECO:0000259" key="16">
    <source>
        <dbReference type="PROSITE" id="PS50885"/>
    </source>
</evidence>
<evidence type="ECO:0000313" key="18">
    <source>
        <dbReference type="Proteomes" id="UP000270261"/>
    </source>
</evidence>
<dbReference type="SMART" id="SM00388">
    <property type="entry name" value="HisKA"/>
    <property type="match status" value="1"/>
</dbReference>
<dbReference type="PANTHER" id="PTHR42878">
    <property type="entry name" value="TWO-COMPONENT HISTIDINE KINASE"/>
    <property type="match status" value="1"/>
</dbReference>
<keyword evidence="7" id="KW-0547">Nucleotide-binding</keyword>
<evidence type="ECO:0000256" key="7">
    <source>
        <dbReference type="ARBA" id="ARBA00022741"/>
    </source>
</evidence>
<dbReference type="GO" id="GO:0005524">
    <property type="term" value="F:ATP binding"/>
    <property type="evidence" value="ECO:0007669"/>
    <property type="project" value="UniProtKB-KW"/>
</dbReference>
<evidence type="ECO:0000256" key="3">
    <source>
        <dbReference type="ARBA" id="ARBA00012438"/>
    </source>
</evidence>
<dbReference type="OrthoDB" id="9815750at2"/>
<dbReference type="Pfam" id="PF02518">
    <property type="entry name" value="HATPase_c"/>
    <property type="match status" value="1"/>
</dbReference>
<evidence type="ECO:0000256" key="9">
    <source>
        <dbReference type="ARBA" id="ARBA00022840"/>
    </source>
</evidence>